<comment type="caution">
    <text evidence="4">The sequence shown here is derived from an EMBL/GenBank/DDBJ whole genome shotgun (WGS) entry which is preliminary data.</text>
</comment>
<keyword evidence="1" id="KW-0812">Transmembrane</keyword>
<evidence type="ECO:0000259" key="3">
    <source>
        <dbReference type="Pfam" id="PF14341"/>
    </source>
</evidence>
<proteinExistence type="predicted"/>
<dbReference type="RefSeq" id="WP_184329618.1">
    <property type="nucleotide sequence ID" value="NZ_JACHHZ010000001.1"/>
</dbReference>
<organism evidence="4 5">
    <name type="scientific">Povalibacter uvarum</name>
    <dbReference type="NCBI Taxonomy" id="732238"/>
    <lineage>
        <taxon>Bacteria</taxon>
        <taxon>Pseudomonadati</taxon>
        <taxon>Pseudomonadota</taxon>
        <taxon>Gammaproteobacteria</taxon>
        <taxon>Steroidobacterales</taxon>
        <taxon>Steroidobacteraceae</taxon>
        <taxon>Povalibacter</taxon>
    </lineage>
</organism>
<reference evidence="4 5" key="1">
    <citation type="submission" date="2020-08" db="EMBL/GenBank/DDBJ databases">
        <title>Genomic Encyclopedia of Type Strains, Phase IV (KMG-IV): sequencing the most valuable type-strain genomes for metagenomic binning, comparative biology and taxonomic classification.</title>
        <authorList>
            <person name="Goeker M."/>
        </authorList>
    </citation>
    <scope>NUCLEOTIDE SEQUENCE [LARGE SCALE GENOMIC DNA]</scope>
    <source>
        <strain evidence="4 5">DSM 26723</strain>
    </source>
</reference>
<sequence>MRTTHLARRERGASLLVALIFLVIMAMLGVTVANVTNMQERMAGGTRDRDLALQAAEAALRDAENRLQVQAFRDAVQAFDPANGNDVAFWDACFAGTAAPCETASRYEPETELPGAGAPGALAEQPQYVIERKVPDGTIQIFRITARAVGGTEDAVVILQSEIGFSTPP</sequence>
<accession>A0A841HH02</accession>
<feature type="domain" description="Type 4 fimbrial biogenesis protein PilX N-terminal" evidence="3">
    <location>
        <begin position="11"/>
        <end position="61"/>
    </location>
</feature>
<evidence type="ECO:0000259" key="2">
    <source>
        <dbReference type="Pfam" id="PF13681"/>
    </source>
</evidence>
<dbReference type="Pfam" id="PF13681">
    <property type="entry name" value="PilX"/>
    <property type="match status" value="1"/>
</dbReference>
<feature type="transmembrane region" description="Helical" evidence="1">
    <location>
        <begin position="12"/>
        <end position="33"/>
    </location>
</feature>
<protein>
    <submittedName>
        <fullName evidence="4">Type IV pilus assembly protein PilX</fullName>
    </submittedName>
</protein>
<keyword evidence="5" id="KW-1185">Reference proteome</keyword>
<name>A0A841HH02_9GAMM</name>
<evidence type="ECO:0000313" key="4">
    <source>
        <dbReference type="EMBL" id="MBB6091844.1"/>
    </source>
</evidence>
<evidence type="ECO:0000256" key="1">
    <source>
        <dbReference type="SAM" id="Phobius"/>
    </source>
</evidence>
<feature type="domain" description="PilX/PilW C-terminal" evidence="2">
    <location>
        <begin position="90"/>
        <end position="161"/>
    </location>
</feature>
<gene>
    <name evidence="4" type="ORF">HNQ60_000690</name>
</gene>
<dbReference type="InterPro" id="IPR025205">
    <property type="entry name" value="PilX/PilW_C"/>
</dbReference>
<keyword evidence="1" id="KW-0472">Membrane</keyword>
<keyword evidence="1" id="KW-1133">Transmembrane helix</keyword>
<dbReference type="Pfam" id="PF14341">
    <property type="entry name" value="PilX_N"/>
    <property type="match status" value="1"/>
</dbReference>
<dbReference type="EMBL" id="JACHHZ010000001">
    <property type="protein sequence ID" value="MBB6091844.1"/>
    <property type="molecule type" value="Genomic_DNA"/>
</dbReference>
<evidence type="ECO:0000313" key="5">
    <source>
        <dbReference type="Proteomes" id="UP000588068"/>
    </source>
</evidence>
<dbReference type="AlphaFoldDB" id="A0A841HH02"/>
<dbReference type="InterPro" id="IPR025746">
    <property type="entry name" value="PilX_N_dom"/>
</dbReference>
<dbReference type="Proteomes" id="UP000588068">
    <property type="component" value="Unassembled WGS sequence"/>
</dbReference>